<dbReference type="InterPro" id="IPR012347">
    <property type="entry name" value="Ferritin-like"/>
</dbReference>
<dbReference type="RefSeq" id="WP_137091454.1">
    <property type="nucleotide sequence ID" value="NZ_CP028923.1"/>
</dbReference>
<accession>A0A4D7JUK4</accession>
<dbReference type="Proteomes" id="UP000298616">
    <property type="component" value="Chromosome"/>
</dbReference>
<protein>
    <recommendedName>
        <fullName evidence="3">DUF2383 domain-containing protein</fullName>
    </recommendedName>
</protein>
<dbReference type="KEGG" id="fpf:DCC35_14430"/>
<organism evidence="1 2">
    <name type="scientific">Mangrovivirga cuniculi</name>
    <dbReference type="NCBI Taxonomy" id="2715131"/>
    <lineage>
        <taxon>Bacteria</taxon>
        <taxon>Pseudomonadati</taxon>
        <taxon>Bacteroidota</taxon>
        <taxon>Cytophagia</taxon>
        <taxon>Cytophagales</taxon>
        <taxon>Mangrovivirgaceae</taxon>
        <taxon>Mangrovivirga</taxon>
    </lineage>
</organism>
<gene>
    <name evidence="1" type="ORF">DCC35_14430</name>
</gene>
<dbReference type="AlphaFoldDB" id="A0A4D7JUK4"/>
<keyword evidence="2" id="KW-1185">Reference proteome</keyword>
<dbReference type="EMBL" id="CP028923">
    <property type="protein sequence ID" value="QCK15856.1"/>
    <property type="molecule type" value="Genomic_DNA"/>
</dbReference>
<evidence type="ECO:0000313" key="1">
    <source>
        <dbReference type="EMBL" id="QCK15856.1"/>
    </source>
</evidence>
<sequence>MTSKEKSIKEVYSAICHSKSIYEKAAESAHNPSLRKDLKELSKERDEYAIRLKKYLDDRGMKVTSSTNFDLDSWYENLEITISDLFIEKNTPTLLKHVIRADEVLDETISKCRKEVGVDSEDGLIEELDAIKAHVNQEIEITKERLTHFSWP</sequence>
<dbReference type="OrthoDB" id="282393at2"/>
<evidence type="ECO:0000313" key="2">
    <source>
        <dbReference type="Proteomes" id="UP000298616"/>
    </source>
</evidence>
<evidence type="ECO:0008006" key="3">
    <source>
        <dbReference type="Google" id="ProtNLM"/>
    </source>
</evidence>
<dbReference type="Gene3D" id="1.20.1260.10">
    <property type="match status" value="1"/>
</dbReference>
<reference evidence="1 2" key="1">
    <citation type="submission" date="2018-04" db="EMBL/GenBank/DDBJ databases">
        <title>Complete genome uncultured novel isolate.</title>
        <authorList>
            <person name="Merlino G."/>
        </authorList>
    </citation>
    <scope>NUCLEOTIDE SEQUENCE [LARGE SCALE GENOMIC DNA]</scope>
    <source>
        <strain evidence="2">R1DC9</strain>
    </source>
</reference>
<proteinExistence type="predicted"/>
<name>A0A4D7JUK4_9BACT</name>